<dbReference type="Pfam" id="PF02353">
    <property type="entry name" value="CMAS"/>
    <property type="match status" value="1"/>
</dbReference>
<dbReference type="PANTHER" id="PTHR43667:SF2">
    <property type="entry name" value="FATTY ACID C-METHYL TRANSFERASE"/>
    <property type="match status" value="1"/>
</dbReference>
<dbReference type="Gene3D" id="3.40.50.150">
    <property type="entry name" value="Vaccinia Virus protein VP39"/>
    <property type="match status" value="1"/>
</dbReference>
<evidence type="ECO:0000256" key="2">
    <source>
        <dbReference type="ARBA" id="ARBA00022603"/>
    </source>
</evidence>
<evidence type="ECO:0000256" key="3">
    <source>
        <dbReference type="ARBA" id="ARBA00022679"/>
    </source>
</evidence>
<protein>
    <submittedName>
        <fullName evidence="7">Cyclopropane-fatty-acyl-phospholipid synthase family protein</fullName>
    </submittedName>
</protein>
<comment type="similarity">
    <text evidence="1">Belongs to the CFA/CMAS family.</text>
</comment>
<sequence length="417" mass="47489">MLDTTLVSSQTLTTIQKTARTVAFNCLYKLDIGCLTIVESFEQNGSINKQVSERFGRPERGKPNAVIEVKHPDFYRRLLKGGSIAAGEAYMDGWWDSPDLTALMELMAINMAALDTIEAKSTPLTRILYWLGHWGKRNTLDNSRENIQAHYDLGNALYETFLDERMLYSSAIYDSDADSLETAQLNKMERLCQQLQLSSDDHVLEIGTGWGAMAIYMAQRYGCQVTTTTISDEQFDYAQNKINELGLNEQITLLKQDYRLLEGQYDKLVSIEMIEAVGKQFLTSYLTTCQSLLKPKGLMAIQAITIADQRYDSYSKNVDFIQKYIFPGGFLPSITALTSACTKHTDLVTRDLFDIGLDYAATLADWRARFEQALPTVKQLGYDERFIRMWRYYFCYCEGGFRAKSISTVHMTLQRNS</sequence>
<dbReference type="GO" id="GO:0008610">
    <property type="term" value="P:lipid biosynthetic process"/>
    <property type="evidence" value="ECO:0007669"/>
    <property type="project" value="InterPro"/>
</dbReference>
<dbReference type="RefSeq" id="WP_265673414.1">
    <property type="nucleotide sequence ID" value="NZ_JAKRRY010000002.1"/>
</dbReference>
<evidence type="ECO:0000313" key="7">
    <source>
        <dbReference type="EMBL" id="MCW8344957.1"/>
    </source>
</evidence>
<comment type="caution">
    <text evidence="7">The sequence shown here is derived from an EMBL/GenBank/DDBJ whole genome shotgun (WGS) entry which is preliminary data.</text>
</comment>
<dbReference type="AlphaFoldDB" id="A0A9X3CKD5"/>
<keyword evidence="5" id="KW-0443">Lipid metabolism</keyword>
<evidence type="ECO:0000313" key="8">
    <source>
        <dbReference type="Proteomes" id="UP001155587"/>
    </source>
</evidence>
<keyword evidence="2" id="KW-0489">Methyltransferase</keyword>
<reference evidence="7" key="1">
    <citation type="submission" date="2022-02" db="EMBL/GenBank/DDBJ databases">
        <title>Vibrio sp. nov, a new bacterium isolated from seawater.</title>
        <authorList>
            <person name="Yuan Y."/>
        </authorList>
    </citation>
    <scope>NUCLEOTIDE SEQUENCE</scope>
    <source>
        <strain evidence="7">ZSDZ65</strain>
    </source>
</reference>
<keyword evidence="8" id="KW-1185">Reference proteome</keyword>
<organism evidence="7 8">
    <name type="scientific">Vibrio qingdaonensis</name>
    <dbReference type="NCBI Taxonomy" id="2829491"/>
    <lineage>
        <taxon>Bacteria</taxon>
        <taxon>Pseudomonadati</taxon>
        <taxon>Pseudomonadota</taxon>
        <taxon>Gammaproteobacteria</taxon>
        <taxon>Vibrionales</taxon>
        <taxon>Vibrionaceae</taxon>
        <taxon>Vibrio</taxon>
    </lineage>
</organism>
<evidence type="ECO:0000256" key="1">
    <source>
        <dbReference type="ARBA" id="ARBA00010815"/>
    </source>
</evidence>
<accession>A0A9X3CKD5</accession>
<evidence type="ECO:0000256" key="6">
    <source>
        <dbReference type="PIRSR" id="PIRSR003085-1"/>
    </source>
</evidence>
<dbReference type="SUPFAM" id="SSF53335">
    <property type="entry name" value="S-adenosyl-L-methionine-dependent methyltransferases"/>
    <property type="match status" value="1"/>
</dbReference>
<evidence type="ECO:0000256" key="4">
    <source>
        <dbReference type="ARBA" id="ARBA00022691"/>
    </source>
</evidence>
<keyword evidence="3" id="KW-0808">Transferase</keyword>
<dbReference type="InterPro" id="IPR029063">
    <property type="entry name" value="SAM-dependent_MTases_sf"/>
</dbReference>
<dbReference type="PANTHER" id="PTHR43667">
    <property type="entry name" value="CYCLOPROPANE-FATTY-ACYL-PHOSPHOLIPID SYNTHASE"/>
    <property type="match status" value="1"/>
</dbReference>
<dbReference type="CDD" id="cd02440">
    <property type="entry name" value="AdoMet_MTases"/>
    <property type="match status" value="1"/>
</dbReference>
<dbReference type="Proteomes" id="UP001155587">
    <property type="component" value="Unassembled WGS sequence"/>
</dbReference>
<proteinExistence type="inferred from homology"/>
<dbReference type="InterPro" id="IPR050723">
    <property type="entry name" value="CFA/CMAS"/>
</dbReference>
<dbReference type="GO" id="GO:0032259">
    <property type="term" value="P:methylation"/>
    <property type="evidence" value="ECO:0007669"/>
    <property type="project" value="UniProtKB-KW"/>
</dbReference>
<dbReference type="InterPro" id="IPR003333">
    <property type="entry name" value="CMAS"/>
</dbReference>
<evidence type="ECO:0000256" key="5">
    <source>
        <dbReference type="ARBA" id="ARBA00023098"/>
    </source>
</evidence>
<name>A0A9X3CKD5_9VIBR</name>
<gene>
    <name evidence="7" type="ORF">MD535_02800</name>
</gene>
<dbReference type="GO" id="GO:0008168">
    <property type="term" value="F:methyltransferase activity"/>
    <property type="evidence" value="ECO:0007669"/>
    <property type="project" value="UniProtKB-KW"/>
</dbReference>
<dbReference type="PIRSF" id="PIRSF003085">
    <property type="entry name" value="CMAS"/>
    <property type="match status" value="1"/>
</dbReference>
<dbReference type="EMBL" id="JAKRRY010000002">
    <property type="protein sequence ID" value="MCW8344957.1"/>
    <property type="molecule type" value="Genomic_DNA"/>
</dbReference>
<feature type="active site" evidence="6">
    <location>
        <position position="397"/>
    </location>
</feature>
<keyword evidence="4" id="KW-0949">S-adenosyl-L-methionine</keyword>